<protein>
    <submittedName>
        <fullName evidence="1">Uncharacterized protein</fullName>
    </submittedName>
</protein>
<accession>A0A0E9NA38</accession>
<dbReference type="InterPro" id="IPR029063">
    <property type="entry name" value="SAM-dependent_MTases_sf"/>
</dbReference>
<dbReference type="GO" id="GO:0005829">
    <property type="term" value="C:cytosol"/>
    <property type="evidence" value="ECO:0007669"/>
    <property type="project" value="TreeGrafter"/>
</dbReference>
<comment type="caution">
    <text evidence="1">The sequence shown here is derived from an EMBL/GenBank/DDBJ whole genome shotgun (WGS) entry which is preliminary data.</text>
</comment>
<sequence length="343" mass="37292">MAAPIHHLDLPRLKGRVLPSFQTLATTLEQLTIAPPDWSNPAASSGSPEHDPGITHWLTMLVSSDLHWLETDEERDEILAEASKRLAERCGRSAAPAMTRTFSLPTPSRTPTPIGTPVETPYTELRIHEPPLTSDNLGLKTWGTSFLLAKRLPLLFPPPTTTRTSDSEPPRKIRALELGAGTGLVGLAAASTLGWSVHLTDLPEIVTNLQKNIDLNEETIHAANGHATSGILDWTIPDLTHPSLRDLDIVLASDCLYASCHPALVAHVTSLTLPRNADAKFVVSVPVRPGGLGELPGMLWSELKGVGLVILEEGEDLGWDDWGSGEIRCRWGVWGWKEVHAKN</sequence>
<organism evidence="1 2">
    <name type="scientific">Saitoella complicata (strain BCRC 22490 / CBS 7301 / JCM 7358 / NBRC 10748 / NRRL Y-17804)</name>
    <dbReference type="NCBI Taxonomy" id="698492"/>
    <lineage>
        <taxon>Eukaryota</taxon>
        <taxon>Fungi</taxon>
        <taxon>Dikarya</taxon>
        <taxon>Ascomycota</taxon>
        <taxon>Taphrinomycotina</taxon>
        <taxon>Taphrinomycotina incertae sedis</taxon>
        <taxon>Saitoella</taxon>
    </lineage>
</organism>
<gene>
    <name evidence="1" type="ORF">G7K_0974-t1</name>
</gene>
<dbReference type="InterPro" id="IPR019410">
    <property type="entry name" value="Methyltransf_16"/>
</dbReference>
<dbReference type="Gene3D" id="3.40.50.150">
    <property type="entry name" value="Vaccinia Virus protein VP39"/>
    <property type="match status" value="1"/>
</dbReference>
<proteinExistence type="predicted"/>
<name>A0A0E9NA38_SAICN</name>
<dbReference type="AlphaFoldDB" id="A0A0E9NA38"/>
<dbReference type="SUPFAM" id="SSF53335">
    <property type="entry name" value="S-adenosyl-L-methionine-dependent methyltransferases"/>
    <property type="match status" value="1"/>
</dbReference>
<dbReference type="OrthoDB" id="433955at2759"/>
<dbReference type="Pfam" id="PF10294">
    <property type="entry name" value="Methyltransf_16"/>
    <property type="match status" value="1"/>
</dbReference>
<dbReference type="RefSeq" id="XP_019026955.1">
    <property type="nucleotide sequence ID" value="XM_019166680.1"/>
</dbReference>
<dbReference type="CDD" id="cd02440">
    <property type="entry name" value="AdoMet_MTases"/>
    <property type="match status" value="1"/>
</dbReference>
<dbReference type="STRING" id="698492.A0A0E9NA38"/>
<keyword evidence="2" id="KW-1185">Reference proteome</keyword>
<reference evidence="1 2" key="2">
    <citation type="journal article" date="2014" name="J. Gen. Appl. Microbiol.">
        <title>The early diverging ascomycetous budding yeast Saitoella complicata has three histone deacetylases belonging to the Clr6, Hos2, and Rpd3 lineages.</title>
        <authorList>
            <person name="Nishida H."/>
            <person name="Matsumoto T."/>
            <person name="Kondo S."/>
            <person name="Hamamoto M."/>
            <person name="Yoshikawa H."/>
        </authorList>
    </citation>
    <scope>NUCLEOTIDE SEQUENCE [LARGE SCALE GENOMIC DNA]</scope>
    <source>
        <strain evidence="1 2">NRRL Y-17804</strain>
    </source>
</reference>
<reference evidence="1 2" key="1">
    <citation type="journal article" date="2011" name="J. Gen. Appl. Microbiol.">
        <title>Draft genome sequencing of the enigmatic yeast Saitoella complicata.</title>
        <authorList>
            <person name="Nishida H."/>
            <person name="Hamamoto M."/>
            <person name="Sugiyama J."/>
        </authorList>
    </citation>
    <scope>NUCLEOTIDE SEQUENCE [LARGE SCALE GENOMIC DNA]</scope>
    <source>
        <strain evidence="1 2">NRRL Y-17804</strain>
    </source>
</reference>
<reference evidence="1 2" key="3">
    <citation type="journal article" date="2015" name="Genome Announc.">
        <title>Draft Genome Sequence of the Archiascomycetous Yeast Saitoella complicata.</title>
        <authorList>
            <person name="Yamauchi K."/>
            <person name="Kondo S."/>
            <person name="Hamamoto M."/>
            <person name="Takahashi Y."/>
            <person name="Ogura Y."/>
            <person name="Hayashi T."/>
            <person name="Nishida H."/>
        </authorList>
    </citation>
    <scope>NUCLEOTIDE SEQUENCE [LARGE SCALE GENOMIC DNA]</scope>
    <source>
        <strain evidence="1 2">NRRL Y-17804</strain>
    </source>
</reference>
<dbReference type="PANTHER" id="PTHR14614">
    <property type="entry name" value="HEPATOCELLULAR CARCINOMA-ASSOCIATED ANTIGEN"/>
    <property type="match status" value="1"/>
</dbReference>
<dbReference type="Proteomes" id="UP000033140">
    <property type="component" value="Unassembled WGS sequence"/>
</dbReference>
<evidence type="ECO:0000313" key="1">
    <source>
        <dbReference type="EMBL" id="GAO46752.1"/>
    </source>
</evidence>
<evidence type="ECO:0000313" key="2">
    <source>
        <dbReference type="Proteomes" id="UP000033140"/>
    </source>
</evidence>
<dbReference type="GO" id="GO:0008757">
    <property type="term" value="F:S-adenosylmethionine-dependent methyltransferase activity"/>
    <property type="evidence" value="ECO:0007669"/>
    <property type="project" value="UniProtKB-ARBA"/>
</dbReference>
<dbReference type="OMA" id="CWWSIWG"/>
<dbReference type="EMBL" id="BACD03000005">
    <property type="protein sequence ID" value="GAO46752.1"/>
    <property type="molecule type" value="Genomic_DNA"/>
</dbReference>
<dbReference type="PANTHER" id="PTHR14614:SF156">
    <property type="entry name" value="PROTEIN-LYSINE N-METHYLTRANSFERASE EFM2"/>
    <property type="match status" value="1"/>
</dbReference>